<gene>
    <name evidence="3" type="ORF">Sradi_3276000</name>
</gene>
<dbReference type="InterPro" id="IPR016197">
    <property type="entry name" value="Chromo-like_dom_sf"/>
</dbReference>
<feature type="region of interest" description="Disordered" evidence="1">
    <location>
        <begin position="113"/>
        <end position="159"/>
    </location>
</feature>
<dbReference type="Gene3D" id="2.40.50.40">
    <property type="match status" value="1"/>
</dbReference>
<feature type="domain" description="Chromo" evidence="2">
    <location>
        <begin position="1"/>
        <end position="42"/>
    </location>
</feature>
<dbReference type="AlphaFoldDB" id="A0AAW2R0I2"/>
<evidence type="ECO:0000313" key="3">
    <source>
        <dbReference type="EMBL" id="KAL0373603.1"/>
    </source>
</evidence>
<reference evidence="3" key="1">
    <citation type="submission" date="2020-06" db="EMBL/GenBank/DDBJ databases">
        <authorList>
            <person name="Li T."/>
            <person name="Hu X."/>
            <person name="Zhang T."/>
            <person name="Song X."/>
            <person name="Zhang H."/>
            <person name="Dai N."/>
            <person name="Sheng W."/>
            <person name="Hou X."/>
            <person name="Wei L."/>
        </authorList>
    </citation>
    <scope>NUCLEOTIDE SEQUENCE</scope>
    <source>
        <strain evidence="3">G02</strain>
        <tissue evidence="3">Leaf</tissue>
    </source>
</reference>
<protein>
    <recommendedName>
        <fullName evidence="2">Chromo domain-containing protein</fullName>
    </recommendedName>
</protein>
<evidence type="ECO:0000256" key="1">
    <source>
        <dbReference type="SAM" id="MobiDB-lite"/>
    </source>
</evidence>
<evidence type="ECO:0000259" key="2">
    <source>
        <dbReference type="PROSITE" id="PS50013"/>
    </source>
</evidence>
<feature type="compositionally biased region" description="Basic and acidic residues" evidence="1">
    <location>
        <begin position="128"/>
        <end position="138"/>
    </location>
</feature>
<feature type="region of interest" description="Disordered" evidence="1">
    <location>
        <begin position="203"/>
        <end position="226"/>
    </location>
</feature>
<dbReference type="PROSITE" id="PS50013">
    <property type="entry name" value="CHROMO_2"/>
    <property type="match status" value="1"/>
</dbReference>
<sequence>MGQSKKNRRTDYLVHWVGESEADATWEQDVTLWQFENKFDEYWAVIEGRTPATRTSGSSGGGGFVTLFSGRSVLVRLACASGRTMVPAWCGIVRVSQAGEVSRERQWRARAGMPRTPCGLGADGVGRGSKDVRSRQSDARGAGPGCANGANGYRLGRNPRPMRARWANRADRADSADACARHSARCGAPGRCARTWADGRRRRAHGSRPVRAGTAAVCGAGRPGQL</sequence>
<dbReference type="SUPFAM" id="SSF54160">
    <property type="entry name" value="Chromo domain-like"/>
    <property type="match status" value="1"/>
</dbReference>
<feature type="compositionally biased region" description="Low complexity" evidence="1">
    <location>
        <begin position="139"/>
        <end position="152"/>
    </location>
</feature>
<name>A0AAW2R0I2_SESRA</name>
<dbReference type="EMBL" id="JACGWJ010000014">
    <property type="protein sequence ID" value="KAL0373603.1"/>
    <property type="molecule type" value="Genomic_DNA"/>
</dbReference>
<proteinExistence type="predicted"/>
<organism evidence="3">
    <name type="scientific">Sesamum radiatum</name>
    <name type="common">Black benniseed</name>
    <dbReference type="NCBI Taxonomy" id="300843"/>
    <lineage>
        <taxon>Eukaryota</taxon>
        <taxon>Viridiplantae</taxon>
        <taxon>Streptophyta</taxon>
        <taxon>Embryophyta</taxon>
        <taxon>Tracheophyta</taxon>
        <taxon>Spermatophyta</taxon>
        <taxon>Magnoliopsida</taxon>
        <taxon>eudicotyledons</taxon>
        <taxon>Gunneridae</taxon>
        <taxon>Pentapetalae</taxon>
        <taxon>asterids</taxon>
        <taxon>lamiids</taxon>
        <taxon>Lamiales</taxon>
        <taxon>Pedaliaceae</taxon>
        <taxon>Sesamum</taxon>
    </lineage>
</organism>
<reference evidence="3" key="2">
    <citation type="journal article" date="2024" name="Plant">
        <title>Genomic evolution and insights into agronomic trait innovations of Sesamum species.</title>
        <authorList>
            <person name="Miao H."/>
            <person name="Wang L."/>
            <person name="Qu L."/>
            <person name="Liu H."/>
            <person name="Sun Y."/>
            <person name="Le M."/>
            <person name="Wang Q."/>
            <person name="Wei S."/>
            <person name="Zheng Y."/>
            <person name="Lin W."/>
            <person name="Duan Y."/>
            <person name="Cao H."/>
            <person name="Xiong S."/>
            <person name="Wang X."/>
            <person name="Wei L."/>
            <person name="Li C."/>
            <person name="Ma Q."/>
            <person name="Ju M."/>
            <person name="Zhao R."/>
            <person name="Li G."/>
            <person name="Mu C."/>
            <person name="Tian Q."/>
            <person name="Mei H."/>
            <person name="Zhang T."/>
            <person name="Gao T."/>
            <person name="Zhang H."/>
        </authorList>
    </citation>
    <scope>NUCLEOTIDE SEQUENCE</scope>
    <source>
        <strain evidence="3">G02</strain>
    </source>
</reference>
<dbReference type="InterPro" id="IPR000953">
    <property type="entry name" value="Chromo/chromo_shadow_dom"/>
</dbReference>
<accession>A0AAW2R0I2</accession>
<comment type="caution">
    <text evidence="3">The sequence shown here is derived from an EMBL/GenBank/DDBJ whole genome shotgun (WGS) entry which is preliminary data.</text>
</comment>